<accession>A0A101EL23</accession>
<protein>
    <recommendedName>
        <fullName evidence="1">PIN domain-containing protein</fullName>
    </recommendedName>
</protein>
<gene>
    <name evidence="2" type="ORF">XD54_1423</name>
</gene>
<evidence type="ECO:0000259" key="1">
    <source>
        <dbReference type="Pfam" id="PF01850"/>
    </source>
</evidence>
<dbReference type="SUPFAM" id="SSF88723">
    <property type="entry name" value="PIN domain-like"/>
    <property type="match status" value="1"/>
</dbReference>
<dbReference type="RefSeq" id="WP_283217720.1">
    <property type="nucleotide sequence ID" value="NZ_LGFD01000028.1"/>
</dbReference>
<dbReference type="PANTHER" id="PTHR39677">
    <property type="entry name" value="RIBONUCLEASE VAPC6"/>
    <property type="match status" value="1"/>
</dbReference>
<dbReference type="PATRIC" id="fig|172049.5.peg.356"/>
<organism evidence="2 3">
    <name type="scientific">Thermococcus sibiricus</name>
    <dbReference type="NCBI Taxonomy" id="172049"/>
    <lineage>
        <taxon>Archaea</taxon>
        <taxon>Methanobacteriati</taxon>
        <taxon>Methanobacteriota</taxon>
        <taxon>Thermococci</taxon>
        <taxon>Thermococcales</taxon>
        <taxon>Thermococcaceae</taxon>
        <taxon>Thermococcus</taxon>
    </lineage>
</organism>
<feature type="domain" description="PIN" evidence="1">
    <location>
        <begin position="6"/>
        <end position="141"/>
    </location>
</feature>
<evidence type="ECO:0000313" key="3">
    <source>
        <dbReference type="Proteomes" id="UP000053911"/>
    </source>
</evidence>
<name>A0A101EL23_9EURY</name>
<dbReference type="AlphaFoldDB" id="A0A101EL23"/>
<dbReference type="InterPro" id="IPR002716">
    <property type="entry name" value="PIN_dom"/>
</dbReference>
<sequence>MVIYINVIVSYLLYTERTKEARKILEQEEAFATTINTLEEAMFIGMRLIFEEHYGDYKLKKLKKTLKREFTIYQKYLNNLNRLISELPVLLLPPPSDLSQLIEIMERYSLLPNDALIVLACKAHGINKIATFDSDFENVEFLEKLP</sequence>
<reference evidence="3" key="1">
    <citation type="journal article" date="2015" name="MBio">
        <title>Genome-Resolved Metagenomic Analysis Reveals Roles for Candidate Phyla and Other Microbial Community Members in Biogeochemical Transformations in Oil Reservoirs.</title>
        <authorList>
            <person name="Hu P."/>
            <person name="Tom L."/>
            <person name="Singh A."/>
            <person name="Thomas B.C."/>
            <person name="Baker B.J."/>
            <person name="Piceno Y.M."/>
            <person name="Andersen G.L."/>
            <person name="Banfield J.F."/>
        </authorList>
    </citation>
    <scope>NUCLEOTIDE SEQUENCE [LARGE SCALE GENOMIC DNA]</scope>
</reference>
<proteinExistence type="predicted"/>
<comment type="caution">
    <text evidence="2">The sequence shown here is derived from an EMBL/GenBank/DDBJ whole genome shotgun (WGS) entry which is preliminary data.</text>
</comment>
<dbReference type="PANTHER" id="PTHR39677:SF4">
    <property type="entry name" value="RIBONUCLEASE VAPC6"/>
    <property type="match status" value="1"/>
</dbReference>
<dbReference type="EMBL" id="LGFD01000028">
    <property type="protein sequence ID" value="KUK17315.1"/>
    <property type="molecule type" value="Genomic_DNA"/>
</dbReference>
<dbReference type="Pfam" id="PF01850">
    <property type="entry name" value="PIN"/>
    <property type="match status" value="1"/>
</dbReference>
<dbReference type="Proteomes" id="UP000053911">
    <property type="component" value="Unassembled WGS sequence"/>
</dbReference>
<dbReference type="InterPro" id="IPR029060">
    <property type="entry name" value="PIN-like_dom_sf"/>
</dbReference>
<evidence type="ECO:0000313" key="2">
    <source>
        <dbReference type="EMBL" id="KUK17315.1"/>
    </source>
</evidence>
<dbReference type="Gene3D" id="3.40.50.1010">
    <property type="entry name" value="5'-nuclease"/>
    <property type="match status" value="1"/>
</dbReference>